<organism evidence="6 7">
    <name type="scientific">Johnsonella ignava ATCC 51276</name>
    <dbReference type="NCBI Taxonomy" id="679200"/>
    <lineage>
        <taxon>Bacteria</taxon>
        <taxon>Bacillati</taxon>
        <taxon>Bacillota</taxon>
        <taxon>Clostridia</taxon>
        <taxon>Lachnospirales</taxon>
        <taxon>Lachnospiraceae</taxon>
        <taxon>Johnsonella</taxon>
    </lineage>
</organism>
<accession>G5GGX8</accession>
<evidence type="ECO:0000256" key="1">
    <source>
        <dbReference type="ARBA" id="ARBA00022898"/>
    </source>
</evidence>
<evidence type="ECO:0000313" key="6">
    <source>
        <dbReference type="EMBL" id="EHI56036.1"/>
    </source>
</evidence>
<feature type="domain" description="Alanine racemase N-terminal" evidence="5">
    <location>
        <begin position="5"/>
        <end position="225"/>
    </location>
</feature>
<dbReference type="InterPro" id="IPR029066">
    <property type="entry name" value="PLP-binding_barrel"/>
</dbReference>
<dbReference type="AlphaFoldDB" id="G5GGX8"/>
<dbReference type="InterPro" id="IPR001608">
    <property type="entry name" value="Ala_racemase_N"/>
</dbReference>
<dbReference type="eggNOG" id="COG0325">
    <property type="taxonomic scope" value="Bacteria"/>
</dbReference>
<dbReference type="EMBL" id="ACZL01000014">
    <property type="protein sequence ID" value="EHI56036.1"/>
    <property type="molecule type" value="Genomic_DNA"/>
</dbReference>
<dbReference type="STRING" id="679200.HMPREF9333_00818"/>
<evidence type="ECO:0000256" key="3">
    <source>
        <dbReference type="PIRSR" id="PIRSR004848-1"/>
    </source>
</evidence>
<sequence length="226" mass="25429">MISNNLKTINENIEKACEKSGRKKEDVKLIAVSKTKPVDMINEAYELGIRDFGENKVKELLTKKEQLPDDICWHMIGHLQTNKVRSVIKAVKLIHSVDSLRLADTIDIEARKAGITVDGLLEVNVAGEESKFGFSPSEIAELLDRFSLYRFLRIKGLMTVAPFVHNPEDNREIFNKLRNLSVDIMNKKLDNISMNFLSMGMTGDYSIAVEEGANFIRIGTGLFGAR</sequence>
<dbReference type="NCBIfam" id="TIGR00044">
    <property type="entry name" value="YggS family pyridoxal phosphate-dependent enzyme"/>
    <property type="match status" value="1"/>
</dbReference>
<dbReference type="PANTHER" id="PTHR10146">
    <property type="entry name" value="PROLINE SYNTHETASE CO-TRANSCRIBED BACTERIAL HOMOLOG PROTEIN"/>
    <property type="match status" value="1"/>
</dbReference>
<dbReference type="PATRIC" id="fig|679200.3.peg.864"/>
<proteinExistence type="inferred from homology"/>
<comment type="cofactor">
    <cofactor evidence="3">
        <name>pyridoxal 5'-phosphate</name>
        <dbReference type="ChEBI" id="CHEBI:597326"/>
    </cofactor>
</comment>
<dbReference type="PIRSF" id="PIRSF004848">
    <property type="entry name" value="YBL036c_PLPDEIII"/>
    <property type="match status" value="1"/>
</dbReference>
<dbReference type="PROSITE" id="PS01211">
    <property type="entry name" value="UPF0001"/>
    <property type="match status" value="1"/>
</dbReference>
<dbReference type="HAMAP" id="MF_02087">
    <property type="entry name" value="PLP_homeostasis"/>
    <property type="match status" value="1"/>
</dbReference>
<comment type="function">
    <text evidence="2">Pyridoxal 5'-phosphate (PLP)-binding protein, which is involved in PLP homeostasis.</text>
</comment>
<dbReference type="CDD" id="cd00635">
    <property type="entry name" value="PLPDE_III_YBL036c_like"/>
    <property type="match status" value="1"/>
</dbReference>
<dbReference type="PANTHER" id="PTHR10146:SF14">
    <property type="entry name" value="PYRIDOXAL PHOSPHATE HOMEOSTASIS PROTEIN"/>
    <property type="match status" value="1"/>
</dbReference>
<keyword evidence="7" id="KW-1185">Reference proteome</keyword>
<comment type="caution">
    <text evidence="6">The sequence shown here is derived from an EMBL/GenBank/DDBJ whole genome shotgun (WGS) entry which is preliminary data.</text>
</comment>
<dbReference type="Gene3D" id="3.20.20.10">
    <property type="entry name" value="Alanine racemase"/>
    <property type="match status" value="1"/>
</dbReference>
<dbReference type="RefSeq" id="WP_005540045.1">
    <property type="nucleotide sequence ID" value="NZ_JH378830.1"/>
</dbReference>
<feature type="modified residue" description="N6-(pyridoxal phosphate)lysine" evidence="2 3">
    <location>
        <position position="34"/>
    </location>
</feature>
<gene>
    <name evidence="6" type="ORF">HMPREF9333_00818</name>
</gene>
<dbReference type="SUPFAM" id="SSF51419">
    <property type="entry name" value="PLP-binding barrel"/>
    <property type="match status" value="1"/>
</dbReference>
<protein>
    <recommendedName>
        <fullName evidence="2">Pyridoxal phosphate homeostasis protein</fullName>
        <shortName evidence="2">PLP homeostasis protein</shortName>
    </recommendedName>
</protein>
<keyword evidence="1 2" id="KW-0663">Pyridoxal phosphate</keyword>
<evidence type="ECO:0000313" key="7">
    <source>
        <dbReference type="Proteomes" id="UP000003011"/>
    </source>
</evidence>
<evidence type="ECO:0000256" key="4">
    <source>
        <dbReference type="RuleBase" id="RU004514"/>
    </source>
</evidence>
<comment type="similarity">
    <text evidence="2 4">Belongs to the pyridoxal phosphate-binding protein YggS/PROSC family.</text>
</comment>
<dbReference type="InterPro" id="IPR011078">
    <property type="entry name" value="PyrdxlP_homeostasis"/>
</dbReference>
<name>G5GGX8_9FIRM</name>
<evidence type="ECO:0000256" key="2">
    <source>
        <dbReference type="HAMAP-Rule" id="MF_02087"/>
    </source>
</evidence>
<dbReference type="Pfam" id="PF01168">
    <property type="entry name" value="Ala_racemase_N"/>
    <property type="match status" value="1"/>
</dbReference>
<dbReference type="HOGENOM" id="CLU_059988_1_0_9"/>
<evidence type="ECO:0000259" key="5">
    <source>
        <dbReference type="Pfam" id="PF01168"/>
    </source>
</evidence>
<dbReference type="GO" id="GO:0030170">
    <property type="term" value="F:pyridoxal phosphate binding"/>
    <property type="evidence" value="ECO:0007669"/>
    <property type="project" value="UniProtKB-UniRule"/>
</dbReference>
<dbReference type="Proteomes" id="UP000003011">
    <property type="component" value="Unassembled WGS sequence"/>
</dbReference>
<dbReference type="OrthoDB" id="9804072at2"/>
<reference evidence="6 7" key="1">
    <citation type="submission" date="2011-08" db="EMBL/GenBank/DDBJ databases">
        <title>The Genome Sequence of Johnsonella ignava ATCC 51276.</title>
        <authorList>
            <consortium name="The Broad Institute Genome Sequencing Platform"/>
            <person name="Earl A."/>
            <person name="Ward D."/>
            <person name="Feldgarden M."/>
            <person name="Gevers D."/>
            <person name="Izard J."/>
            <person name="Blanton J.M."/>
            <person name="Baranova O.V."/>
            <person name="Dewhirst F.E."/>
            <person name="Young S.K."/>
            <person name="Zeng Q."/>
            <person name="Gargeya S."/>
            <person name="Fitzgerald M."/>
            <person name="Haas B."/>
            <person name="Abouelleil A."/>
            <person name="Alvarado L."/>
            <person name="Arachchi H.M."/>
            <person name="Berlin A."/>
            <person name="Brown A."/>
            <person name="Chapman S.B."/>
            <person name="Chen Z."/>
            <person name="Dunbar C."/>
            <person name="Freedman E."/>
            <person name="Gearin G."/>
            <person name="Gellesch M."/>
            <person name="Goldberg J."/>
            <person name="Griggs A."/>
            <person name="Gujja S."/>
            <person name="Heiman D."/>
            <person name="Howarth C."/>
            <person name="Larson L."/>
            <person name="Lui A."/>
            <person name="MacDonald P.J.P."/>
            <person name="Montmayeur A."/>
            <person name="Murphy C."/>
            <person name="Neiman D."/>
            <person name="Pearson M."/>
            <person name="Priest M."/>
            <person name="Roberts A."/>
            <person name="Saif S."/>
            <person name="Shea T."/>
            <person name="Shenoy N."/>
            <person name="Sisk P."/>
            <person name="Stolte C."/>
            <person name="Sykes S."/>
            <person name="Wortman J."/>
            <person name="Nusbaum C."/>
            <person name="Birren B."/>
        </authorList>
    </citation>
    <scope>NUCLEOTIDE SEQUENCE [LARGE SCALE GENOMIC DNA]</scope>
    <source>
        <strain evidence="6 7">ATCC 51276</strain>
    </source>
</reference>
<dbReference type="FunFam" id="3.20.20.10:FF:000018">
    <property type="entry name" value="Pyridoxal phosphate homeostasis protein"/>
    <property type="match status" value="1"/>
</dbReference>